<evidence type="ECO:0000256" key="2">
    <source>
        <dbReference type="ARBA" id="ARBA00029447"/>
    </source>
</evidence>
<feature type="domain" description="HAMP" evidence="6">
    <location>
        <begin position="32"/>
        <end position="84"/>
    </location>
</feature>
<feature type="compositionally biased region" description="Low complexity" evidence="4">
    <location>
        <begin position="699"/>
        <end position="709"/>
    </location>
</feature>
<dbReference type="SUPFAM" id="SSF158472">
    <property type="entry name" value="HAMP domain-like"/>
    <property type="match status" value="1"/>
</dbReference>
<dbReference type="Pfam" id="PF00672">
    <property type="entry name" value="HAMP"/>
    <property type="match status" value="1"/>
</dbReference>
<proteinExistence type="inferred from homology"/>
<feature type="domain" description="Methyl-accepting transducer" evidence="5">
    <location>
        <begin position="443"/>
        <end position="672"/>
    </location>
</feature>
<dbReference type="PROSITE" id="PS50885">
    <property type="entry name" value="HAMP"/>
    <property type="match status" value="2"/>
</dbReference>
<dbReference type="SMART" id="SM00283">
    <property type="entry name" value="MA"/>
    <property type="match status" value="1"/>
</dbReference>
<keyword evidence="3" id="KW-0807">Transducer</keyword>
<protein>
    <submittedName>
        <fullName evidence="7">HAMP domain-containing protein</fullName>
    </submittedName>
</protein>
<dbReference type="InterPro" id="IPR003660">
    <property type="entry name" value="HAMP_dom"/>
</dbReference>
<dbReference type="SMART" id="SM00304">
    <property type="entry name" value="HAMP"/>
    <property type="match status" value="4"/>
</dbReference>
<keyword evidence="8" id="KW-1185">Reference proteome</keyword>
<dbReference type="EMBL" id="WJBC01000001">
    <property type="protein sequence ID" value="MBC3803013.1"/>
    <property type="molecule type" value="Genomic_DNA"/>
</dbReference>
<dbReference type="InterPro" id="IPR051310">
    <property type="entry name" value="MCP_chemotaxis"/>
</dbReference>
<dbReference type="SUPFAM" id="SSF58104">
    <property type="entry name" value="Methyl-accepting chemotaxis protein (MCP) signaling domain"/>
    <property type="match status" value="1"/>
</dbReference>
<dbReference type="PRINTS" id="PR00260">
    <property type="entry name" value="CHEMTRNSDUCR"/>
</dbReference>
<sequence length="732" mass="79611">MTPVAALMKTIIFASLLVFLIGAAASYYLLARRISAPIIRLSKTAKELALGDTDVEVESVGNDEITQLADAFIEMTANRKLQAQAAQRLAEGDFTVEIEPMSEKDVLSHSLNAVIKEMNKVYDGVRNVEKSTIEGHWDYKENIDDYKGKYKDFIIGLNSVINAFKKPLKVANKSIERIGEGRIPPKITTEYKGDFNGLKKNINACVDGLNALKEGNEVLALMSQNDFAVKIEGNYQGIYAEIADSINHVHDKLVHIVGIADHIATGDMSDLDQLQSEGKRSENDQLVPSLIAMIENIAMLVEETDKMAETAIKGNLNNRGDVSRFPGEYAKVIEGFNNTLDAIIAPVNEASRVLKELSQGNLDIIMEGDFKGQNGMIKRDMNKTIDFLKRYVNEISTTLEEISKGDFSQEITDEYLGDFVNIKLAINEITTRLSQTMFEIDNSAEQVEVGASQISDGGQALSQGTTEQAGSIQELTATIEEVSRETKRNAQSANEANERTHGVRANADIGNEQMTKMVAAMAEINESSKNISKIIKVIDDIAFQTNILALNAAVEAARAGQHGKGFAVVAEEVRTLAKRSAEAAQETTGLIEGSINKVETGSKIANETAESLMKILKEIEKVTDLVGSIAQASNDQAAEIAQVTQGIEQVSVVVQTNSATAEQSAASSEELSSQAQILKAMIGQFQLKKDGSGEKQTGSSSVSVPQSDPQRSEAHAEPQIILDDFDMGMDKY</sequence>
<dbReference type="Gene3D" id="1.10.287.950">
    <property type="entry name" value="Methyl-accepting chemotaxis protein"/>
    <property type="match status" value="1"/>
</dbReference>
<keyword evidence="1" id="KW-0145">Chemotaxis</keyword>
<dbReference type="InterPro" id="IPR004090">
    <property type="entry name" value="Chemotax_Me-accpt_rcpt"/>
</dbReference>
<evidence type="ECO:0000259" key="5">
    <source>
        <dbReference type="PROSITE" id="PS50111"/>
    </source>
</evidence>
<dbReference type="PANTHER" id="PTHR43531:SF11">
    <property type="entry name" value="METHYL-ACCEPTING CHEMOTAXIS PROTEIN 3"/>
    <property type="match status" value="1"/>
</dbReference>
<comment type="similarity">
    <text evidence="2">Belongs to the methyl-accepting chemotaxis (MCP) protein family.</text>
</comment>
<dbReference type="CDD" id="cd06225">
    <property type="entry name" value="HAMP"/>
    <property type="match status" value="1"/>
</dbReference>
<feature type="compositionally biased region" description="Acidic residues" evidence="4">
    <location>
        <begin position="723"/>
        <end position="732"/>
    </location>
</feature>
<evidence type="ECO:0000259" key="6">
    <source>
        <dbReference type="PROSITE" id="PS50885"/>
    </source>
</evidence>
<feature type="region of interest" description="Disordered" evidence="4">
    <location>
        <begin position="689"/>
        <end position="732"/>
    </location>
</feature>
<evidence type="ECO:0000256" key="1">
    <source>
        <dbReference type="ARBA" id="ARBA00022500"/>
    </source>
</evidence>
<dbReference type="Gene3D" id="1.20.120.1530">
    <property type="match status" value="2"/>
</dbReference>
<accession>A0ABR6WQX1</accession>
<gene>
    <name evidence="7" type="ORF">GH808_00960</name>
</gene>
<dbReference type="PANTHER" id="PTHR43531">
    <property type="entry name" value="PROTEIN ICFG"/>
    <property type="match status" value="1"/>
</dbReference>
<dbReference type="Pfam" id="PF18947">
    <property type="entry name" value="HAMP_2"/>
    <property type="match status" value="3"/>
</dbReference>
<dbReference type="Gene3D" id="6.10.340.10">
    <property type="match status" value="1"/>
</dbReference>
<name>A0ABR6WQX1_9FIRM</name>
<feature type="domain" description="HAMP" evidence="6">
    <location>
        <begin position="341"/>
        <end position="393"/>
    </location>
</feature>
<evidence type="ECO:0000313" key="8">
    <source>
        <dbReference type="Proteomes" id="UP000603234"/>
    </source>
</evidence>
<evidence type="ECO:0000256" key="4">
    <source>
        <dbReference type="SAM" id="MobiDB-lite"/>
    </source>
</evidence>
<organism evidence="7 8">
    <name type="scientific">Acetobacterium fimetarium</name>
    <dbReference type="NCBI Taxonomy" id="52691"/>
    <lineage>
        <taxon>Bacteria</taxon>
        <taxon>Bacillati</taxon>
        <taxon>Bacillota</taxon>
        <taxon>Clostridia</taxon>
        <taxon>Eubacteriales</taxon>
        <taxon>Eubacteriaceae</taxon>
        <taxon>Acetobacterium</taxon>
    </lineage>
</organism>
<dbReference type="Pfam" id="PF00015">
    <property type="entry name" value="MCPsignal"/>
    <property type="match status" value="1"/>
</dbReference>
<dbReference type="PROSITE" id="PS50111">
    <property type="entry name" value="CHEMOTAXIS_TRANSDUC_2"/>
    <property type="match status" value="1"/>
</dbReference>
<dbReference type="CDD" id="cd11386">
    <property type="entry name" value="MCP_signal"/>
    <property type="match status" value="1"/>
</dbReference>
<reference evidence="7 8" key="1">
    <citation type="journal article" date="2020" name="mSystems">
        <title>Defining Genomic and Predicted Metabolic Features of the Acetobacterium Genus.</title>
        <authorList>
            <person name="Ross D.E."/>
            <person name="Marshall C.W."/>
            <person name="Gulliver D."/>
            <person name="May H.D."/>
            <person name="Norman R.S."/>
        </authorList>
    </citation>
    <scope>NUCLEOTIDE SEQUENCE [LARGE SCALE GENOMIC DNA]</scope>
    <source>
        <strain evidence="7 8">DSM 8238</strain>
    </source>
</reference>
<feature type="region of interest" description="Disordered" evidence="4">
    <location>
        <begin position="485"/>
        <end position="506"/>
    </location>
</feature>
<dbReference type="InterPro" id="IPR004089">
    <property type="entry name" value="MCPsignal_dom"/>
</dbReference>
<evidence type="ECO:0000256" key="3">
    <source>
        <dbReference type="PROSITE-ProRule" id="PRU00284"/>
    </source>
</evidence>
<evidence type="ECO:0000313" key="7">
    <source>
        <dbReference type="EMBL" id="MBC3803013.1"/>
    </source>
</evidence>
<comment type="caution">
    <text evidence="7">The sequence shown here is derived from an EMBL/GenBank/DDBJ whole genome shotgun (WGS) entry which is preliminary data.</text>
</comment>
<dbReference type="Proteomes" id="UP000603234">
    <property type="component" value="Unassembled WGS sequence"/>
</dbReference>